<proteinExistence type="predicted"/>
<evidence type="ECO:0000313" key="1">
    <source>
        <dbReference type="EMBL" id="CAK9028878.1"/>
    </source>
</evidence>
<keyword evidence="3" id="KW-1185">Reference proteome</keyword>
<reference evidence="1 3" key="1">
    <citation type="submission" date="2024-02" db="EMBL/GenBank/DDBJ databases">
        <authorList>
            <person name="Chen Y."/>
            <person name="Shah S."/>
            <person name="Dougan E. K."/>
            <person name="Thang M."/>
            <person name="Chan C."/>
        </authorList>
    </citation>
    <scope>NUCLEOTIDE SEQUENCE [LARGE SCALE GENOMIC DNA]</scope>
</reference>
<gene>
    <name evidence="1" type="ORF">CCMP2556_LOCUS17267</name>
    <name evidence="2" type="ORF">CCMP2556_LOCUS17279</name>
</gene>
<sequence>MAHMQLRTVRQLVGRFYIAHWTALYYIHGLRPSPRQGPGSSPVGSSRLARAFSSEVGGILSNRPRAEQMERMTRLDATPTLPAPCAAPRCRARRAASAGLASDWTD</sequence>
<dbReference type="EMBL" id="CAXAMN010009491">
    <property type="protein sequence ID" value="CAK9028904.1"/>
    <property type="molecule type" value="Genomic_DNA"/>
</dbReference>
<accession>A0ABP0KRQ1</accession>
<comment type="caution">
    <text evidence="1">The sequence shown here is derived from an EMBL/GenBank/DDBJ whole genome shotgun (WGS) entry which is preliminary data.</text>
</comment>
<protein>
    <submittedName>
        <fullName evidence="1">Uncharacterized protein</fullName>
    </submittedName>
</protein>
<dbReference type="Proteomes" id="UP001642484">
    <property type="component" value="Unassembled WGS sequence"/>
</dbReference>
<dbReference type="EMBL" id="CAXAMN010009480">
    <property type="protein sequence ID" value="CAK9028878.1"/>
    <property type="molecule type" value="Genomic_DNA"/>
</dbReference>
<name>A0ABP0KRQ1_9DINO</name>
<evidence type="ECO:0000313" key="3">
    <source>
        <dbReference type="Proteomes" id="UP001642484"/>
    </source>
</evidence>
<organism evidence="1 3">
    <name type="scientific">Durusdinium trenchii</name>
    <dbReference type="NCBI Taxonomy" id="1381693"/>
    <lineage>
        <taxon>Eukaryota</taxon>
        <taxon>Sar</taxon>
        <taxon>Alveolata</taxon>
        <taxon>Dinophyceae</taxon>
        <taxon>Suessiales</taxon>
        <taxon>Symbiodiniaceae</taxon>
        <taxon>Durusdinium</taxon>
    </lineage>
</organism>
<evidence type="ECO:0000313" key="2">
    <source>
        <dbReference type="EMBL" id="CAK9028904.1"/>
    </source>
</evidence>